<dbReference type="PROSITE" id="PS50990">
    <property type="entry name" value="PEPTIDASE_C39"/>
    <property type="match status" value="1"/>
</dbReference>
<gene>
    <name evidence="2" type="ORF">GCM10008098_12780</name>
</gene>
<sequence>MISRWHGSFWLVATFVAGLLPVMQLAAAAPVVLPGVQGGSYSLHMTSLKEIRFRNTIRQKYDFSCGSAAVATLLTYQYGYPVDEQEAFVQMYANGDRSKINREGFSLLDIKRFLQANGFDADGFQVPLEKLRQENLPAIVLIDERGYHHFVVIKGMRDGRVLVGDPARGTRSIPRAQFDAAWKNQLVFVIHNRRALARFNSSDDWRAAPMAPINSAIDRTGLGNITLPKRGPGDI</sequence>
<comment type="caution">
    <text evidence="2">The sequence shown here is derived from an EMBL/GenBank/DDBJ whole genome shotgun (WGS) entry which is preliminary data.</text>
</comment>
<keyword evidence="3" id="KW-1185">Reference proteome</keyword>
<reference evidence="3" key="1">
    <citation type="journal article" date="2019" name="Int. J. Syst. Evol. Microbiol.">
        <title>The Global Catalogue of Microorganisms (GCM) 10K type strain sequencing project: providing services to taxonomists for standard genome sequencing and annotation.</title>
        <authorList>
            <consortium name="The Broad Institute Genomics Platform"/>
            <consortium name="The Broad Institute Genome Sequencing Center for Infectious Disease"/>
            <person name="Wu L."/>
            <person name="Ma J."/>
        </authorList>
    </citation>
    <scope>NUCLEOTIDE SEQUENCE [LARGE SCALE GENOMIC DNA]</scope>
    <source>
        <strain evidence="3">KCTC 22232</strain>
    </source>
</reference>
<dbReference type="Gene3D" id="3.90.70.10">
    <property type="entry name" value="Cysteine proteinases"/>
    <property type="match status" value="1"/>
</dbReference>
<accession>A0ABQ2ZQ18</accession>
<evidence type="ECO:0000313" key="2">
    <source>
        <dbReference type="EMBL" id="GGY21426.1"/>
    </source>
</evidence>
<name>A0ABQ2ZQ18_9GAMM</name>
<evidence type="ECO:0000313" key="3">
    <source>
        <dbReference type="Proteomes" id="UP000621898"/>
    </source>
</evidence>
<dbReference type="CDD" id="cd02423">
    <property type="entry name" value="Peptidase_C39G"/>
    <property type="match status" value="1"/>
</dbReference>
<proteinExistence type="predicted"/>
<dbReference type="EMBL" id="BMXT01000001">
    <property type="protein sequence ID" value="GGY21426.1"/>
    <property type="molecule type" value="Genomic_DNA"/>
</dbReference>
<dbReference type="Pfam" id="PF03412">
    <property type="entry name" value="Peptidase_C39"/>
    <property type="match status" value="1"/>
</dbReference>
<dbReference type="Proteomes" id="UP000621898">
    <property type="component" value="Unassembled WGS sequence"/>
</dbReference>
<dbReference type="InterPro" id="IPR005074">
    <property type="entry name" value="Peptidase_C39"/>
</dbReference>
<feature type="domain" description="Peptidase C39" evidence="1">
    <location>
        <begin position="59"/>
        <end position="189"/>
    </location>
</feature>
<evidence type="ECO:0000259" key="1">
    <source>
        <dbReference type="PROSITE" id="PS50990"/>
    </source>
</evidence>
<dbReference type="RefSeq" id="WP_229792780.1">
    <property type="nucleotide sequence ID" value="NZ_BMXT01000001.1"/>
</dbReference>
<protein>
    <recommendedName>
        <fullName evidence="1">Peptidase C39 domain-containing protein</fullName>
    </recommendedName>
</protein>
<organism evidence="2 3">
    <name type="scientific">Rhodanobacter panaciterrae</name>
    <dbReference type="NCBI Taxonomy" id="490572"/>
    <lineage>
        <taxon>Bacteria</taxon>
        <taxon>Pseudomonadati</taxon>
        <taxon>Pseudomonadota</taxon>
        <taxon>Gammaproteobacteria</taxon>
        <taxon>Lysobacterales</taxon>
        <taxon>Rhodanobacteraceae</taxon>
        <taxon>Rhodanobacter</taxon>
    </lineage>
</organism>